<dbReference type="InterPro" id="IPR045864">
    <property type="entry name" value="aa-tRNA-synth_II/BPL/LPL"/>
</dbReference>
<dbReference type="EMBL" id="JBHTMB010000206">
    <property type="protein sequence ID" value="MFD1236149.1"/>
    <property type="molecule type" value="Genomic_DNA"/>
</dbReference>
<dbReference type="GO" id="GO:0004077">
    <property type="term" value="F:biotin--[biotin carboxyl-carrier protein] ligase activity"/>
    <property type="evidence" value="ECO:0007669"/>
    <property type="project" value="UniProtKB-EC"/>
</dbReference>
<evidence type="ECO:0000313" key="8">
    <source>
        <dbReference type="Proteomes" id="UP001597182"/>
    </source>
</evidence>
<dbReference type="Pfam" id="PF02237">
    <property type="entry name" value="BPL_C"/>
    <property type="match status" value="1"/>
</dbReference>
<keyword evidence="2" id="KW-0547">Nucleotide-binding</keyword>
<protein>
    <recommendedName>
        <fullName evidence="5">biotin--[biotin carboxyl-carrier protein] ligase</fullName>
        <ecNumber evidence="5">6.3.4.15</ecNumber>
    </recommendedName>
</protein>
<evidence type="ECO:0000256" key="3">
    <source>
        <dbReference type="ARBA" id="ARBA00022840"/>
    </source>
</evidence>
<dbReference type="InterPro" id="IPR003142">
    <property type="entry name" value="BPL_C"/>
</dbReference>
<gene>
    <name evidence="7" type="ORF">ACFQ34_22895</name>
</gene>
<evidence type="ECO:0000256" key="1">
    <source>
        <dbReference type="ARBA" id="ARBA00022598"/>
    </source>
</evidence>
<dbReference type="Gene3D" id="2.30.30.100">
    <property type="match status" value="1"/>
</dbReference>
<dbReference type="Gene3D" id="3.30.930.10">
    <property type="entry name" value="Bira Bifunctional Protein, Domain 2"/>
    <property type="match status" value="1"/>
</dbReference>
<dbReference type="PANTHER" id="PTHR12835:SF5">
    <property type="entry name" value="BIOTIN--PROTEIN LIGASE"/>
    <property type="match status" value="1"/>
</dbReference>
<dbReference type="InterPro" id="IPR004143">
    <property type="entry name" value="BPL_LPL_catalytic"/>
</dbReference>
<evidence type="ECO:0000313" key="7">
    <source>
        <dbReference type="EMBL" id="MFD1236149.1"/>
    </source>
</evidence>
<dbReference type="SUPFAM" id="SSF50037">
    <property type="entry name" value="C-terminal domain of transcriptional repressors"/>
    <property type="match status" value="1"/>
</dbReference>
<evidence type="ECO:0000256" key="2">
    <source>
        <dbReference type="ARBA" id="ARBA00022741"/>
    </source>
</evidence>
<dbReference type="SUPFAM" id="SSF55681">
    <property type="entry name" value="Class II aaRS and biotin synthetases"/>
    <property type="match status" value="1"/>
</dbReference>
<feature type="domain" description="BPL/LPL catalytic" evidence="6">
    <location>
        <begin position="11"/>
        <end position="202"/>
    </location>
</feature>
<dbReference type="RefSeq" id="WP_013677300.1">
    <property type="nucleotide sequence ID" value="NZ_BAABKS010000053.1"/>
</dbReference>
<dbReference type="Pfam" id="PF03099">
    <property type="entry name" value="BPL_LplA_LipB"/>
    <property type="match status" value="1"/>
</dbReference>
<evidence type="ECO:0000256" key="5">
    <source>
        <dbReference type="ARBA" id="ARBA00024227"/>
    </source>
</evidence>
<comment type="caution">
    <text evidence="7">The sequence shown here is derived from an EMBL/GenBank/DDBJ whole genome shotgun (WGS) entry which is preliminary data.</text>
</comment>
<proteinExistence type="predicted"/>
<keyword evidence="1 7" id="KW-0436">Ligase</keyword>
<dbReference type="NCBIfam" id="TIGR00121">
    <property type="entry name" value="birA_ligase"/>
    <property type="match status" value="1"/>
</dbReference>
<accession>A0ABW3VPS5</accession>
<dbReference type="Proteomes" id="UP001597182">
    <property type="component" value="Unassembled WGS sequence"/>
</dbReference>
<dbReference type="PANTHER" id="PTHR12835">
    <property type="entry name" value="BIOTIN PROTEIN LIGASE"/>
    <property type="match status" value="1"/>
</dbReference>
<reference evidence="8" key="1">
    <citation type="journal article" date="2019" name="Int. J. Syst. Evol. Microbiol.">
        <title>The Global Catalogue of Microorganisms (GCM) 10K type strain sequencing project: providing services to taxonomists for standard genome sequencing and annotation.</title>
        <authorList>
            <consortium name="The Broad Institute Genomics Platform"/>
            <consortium name="The Broad Institute Genome Sequencing Center for Infectious Disease"/>
            <person name="Wu L."/>
            <person name="Ma J."/>
        </authorList>
    </citation>
    <scope>NUCLEOTIDE SEQUENCE [LARGE SCALE GENOMIC DNA]</scope>
    <source>
        <strain evidence="8">CCUG 49018</strain>
    </source>
</reference>
<keyword evidence="8" id="KW-1185">Reference proteome</keyword>
<dbReference type="PROSITE" id="PS51733">
    <property type="entry name" value="BPL_LPL_CATALYTIC"/>
    <property type="match status" value="1"/>
</dbReference>
<evidence type="ECO:0000256" key="4">
    <source>
        <dbReference type="ARBA" id="ARBA00023267"/>
    </source>
</evidence>
<evidence type="ECO:0000259" key="6">
    <source>
        <dbReference type="PROSITE" id="PS51733"/>
    </source>
</evidence>
<dbReference type="EC" id="6.3.4.15" evidence="5"/>
<dbReference type="InterPro" id="IPR008988">
    <property type="entry name" value="Transcriptional_repressor_C"/>
</dbReference>
<keyword evidence="3" id="KW-0067">ATP-binding</keyword>
<organism evidence="7 8">
    <name type="scientific">Pseudonocardia benzenivorans</name>
    <dbReference type="NCBI Taxonomy" id="228005"/>
    <lineage>
        <taxon>Bacteria</taxon>
        <taxon>Bacillati</taxon>
        <taxon>Actinomycetota</taxon>
        <taxon>Actinomycetes</taxon>
        <taxon>Pseudonocardiales</taxon>
        <taxon>Pseudonocardiaceae</taxon>
        <taxon>Pseudonocardia</taxon>
    </lineage>
</organism>
<dbReference type="InterPro" id="IPR004408">
    <property type="entry name" value="Biotin_CoA_COase_ligase"/>
</dbReference>
<name>A0ABW3VPS5_9PSEU</name>
<keyword evidence="4" id="KW-0092">Biotin</keyword>
<sequence>MTRQAVPLDIDLLRPALLAPVGPWSRVDLVAETGSTNADLLAAAARGAPDRSVLVAEHQSSGRGRLTRSWESPPGSGITVSVLWRPQEVPADRFGWLPMLAGLALLDTVREFCAAPSGLKWPNDLLLGPEGRKAAGILAEMTAVTGGGPGVVLGIGLNVGATIPQLPAGATSLAEEGAVGVDRAELLVALLRRLAAREAAWRDARGDAEAVGLRADYRAGCSSLGSRVRVELPGGESLTGMAEDVDVHGRLLLLDADGTRRPVAAGDVVHLRAAGPADS</sequence>
<dbReference type="CDD" id="cd16442">
    <property type="entry name" value="BPL"/>
    <property type="match status" value="1"/>
</dbReference>